<organism evidence="4 5">
    <name type="scientific">Leptobrachium leishanense</name>
    <name type="common">Leishan spiny toad</name>
    <dbReference type="NCBI Taxonomy" id="445787"/>
    <lineage>
        <taxon>Eukaryota</taxon>
        <taxon>Metazoa</taxon>
        <taxon>Chordata</taxon>
        <taxon>Craniata</taxon>
        <taxon>Vertebrata</taxon>
        <taxon>Euteleostomi</taxon>
        <taxon>Amphibia</taxon>
        <taxon>Batrachia</taxon>
        <taxon>Anura</taxon>
        <taxon>Pelobatoidea</taxon>
        <taxon>Megophryidae</taxon>
        <taxon>Leptobrachium</taxon>
    </lineage>
</organism>
<dbReference type="AlphaFoldDB" id="A0A8C5LGZ1"/>
<dbReference type="OrthoDB" id="75801at2759"/>
<dbReference type="PANTHER" id="PTHR18870:SF8">
    <property type="entry name" value="PROTEIN FAM184B"/>
    <property type="match status" value="1"/>
</dbReference>
<dbReference type="InterPro" id="IPR039478">
    <property type="entry name" value="FAM184A/B_N"/>
</dbReference>
<protein>
    <recommendedName>
        <fullName evidence="3">Protein FAM184A/B N-terminal domain-containing protein</fullName>
    </recommendedName>
</protein>
<evidence type="ECO:0000256" key="2">
    <source>
        <dbReference type="SAM" id="Coils"/>
    </source>
</evidence>
<sequence>MASGKNHQPGTTNGLKANHLASEGYTQELHIKMCKKIAQLTKVIFLLNHKIDDYEMNIQDLKEAHGEELDLISAEMKEKCLQYELKVGEHESLQSRIKDLQEALEKNNTTKEQAMAELALCQIQAEEKESIAKSQHEKKMAALSKEMLSMKNDFENRLRMLTEEADSLRKERKACEKDRPPDNIVERLNKEVCTLREEVENLKAQQKMTMEEHGRKVGKLHSSYSKERENLRKALHQSVSEMIQQIQQKEQDQRKSILAKEETLQHDVKQLKREIITKTEDILRITKDSQKMKEMIQELEIQLGKKGQEVTELKSMKAQVEDEFTVSKQRLLLQEKEMQNQIEQIQTMSSKQKACNAEQTKLKSLVEKLQPKTSTDQCTSGNDSGDVLDVKQEHPSEIRLNVHIGEVDESKSEMSQLKLENSCLKNSVEELGKENIILKQEVLCLSEKQNKLTKDLRQKQKSELDGMRKSHQEEIQAMVSNFSNDQALLQSKIMSLETEIKEMQNKCKPTNDPRPEDMKLITCLQQEISEKDHIIKHLLELQKHDMEDGMSISSENHRSQSFSCNAGNLTPILKKKKIGEIPTRVISVPNLAAYEKSFLAHEIIPRKVMNPIRNSPSLDQNVKHAFKQPAQLLDIIRPNRRIQANVSTKADSKDQEPKRSEWFTKYFSF</sequence>
<accession>A0A8C5LGZ1</accession>
<evidence type="ECO:0000313" key="5">
    <source>
        <dbReference type="Proteomes" id="UP000694569"/>
    </source>
</evidence>
<dbReference type="Ensembl" id="ENSLLET00000000263.1">
    <property type="protein sequence ID" value="ENSLLEP00000000244.1"/>
    <property type="gene ID" value="ENSLLEG00000000170.1"/>
</dbReference>
<feature type="coiled-coil region" evidence="2">
    <location>
        <begin position="90"/>
        <end position="205"/>
    </location>
</feature>
<dbReference type="Proteomes" id="UP000694569">
    <property type="component" value="Unplaced"/>
</dbReference>
<keyword evidence="1 2" id="KW-0175">Coiled coil</keyword>
<evidence type="ECO:0000313" key="4">
    <source>
        <dbReference type="Ensembl" id="ENSLLEP00000000244.1"/>
    </source>
</evidence>
<reference evidence="4" key="1">
    <citation type="submission" date="2025-08" db="UniProtKB">
        <authorList>
            <consortium name="Ensembl"/>
        </authorList>
    </citation>
    <scope>IDENTIFICATION</scope>
</reference>
<feature type="coiled-coil region" evidence="2">
    <location>
        <begin position="407"/>
        <end position="434"/>
    </location>
</feature>
<dbReference type="PANTHER" id="PTHR18870">
    <property type="entry name" value="PROTEIN TAG-278-RELATED"/>
    <property type="match status" value="1"/>
</dbReference>
<evidence type="ECO:0000256" key="1">
    <source>
        <dbReference type="ARBA" id="ARBA00023054"/>
    </source>
</evidence>
<feature type="domain" description="Protein FAM184A/B N-terminal" evidence="3">
    <location>
        <begin position="43"/>
        <end position="174"/>
    </location>
</feature>
<keyword evidence="5" id="KW-1185">Reference proteome</keyword>
<feature type="coiled-coil region" evidence="2">
    <location>
        <begin position="232"/>
        <end position="348"/>
    </location>
</feature>
<proteinExistence type="predicted"/>
<evidence type="ECO:0000259" key="3">
    <source>
        <dbReference type="Pfam" id="PF15665"/>
    </source>
</evidence>
<reference evidence="4" key="2">
    <citation type="submission" date="2025-09" db="UniProtKB">
        <authorList>
            <consortium name="Ensembl"/>
        </authorList>
    </citation>
    <scope>IDENTIFICATION</scope>
</reference>
<dbReference type="GeneTree" id="ENSGT00530000063669"/>
<dbReference type="Pfam" id="PF15665">
    <property type="entry name" value="FAM184"/>
    <property type="match status" value="1"/>
</dbReference>
<name>A0A8C5LGZ1_9ANUR</name>